<gene>
    <name evidence="6" type="ORF">F5878DRAFT_492977</name>
</gene>
<accession>A0AA38U7D8</accession>
<proteinExistence type="predicted"/>
<sequence>LQKEGRPNNYVPGKDTVARDVKKLYLAAKEHLAKELQAYEYLIPVELDCWSSPNHRAFMSVMIHIFRNSDENGAEELTAVLLDFVELPCSHSGENMAEAL</sequence>
<comment type="caution">
    <text evidence="6">The sequence shown here is derived from an EMBL/GenBank/DDBJ whole genome shotgun (WGS) entry which is preliminary data.</text>
</comment>
<dbReference type="PANTHER" id="PTHR46481:SF10">
    <property type="entry name" value="ZINC FINGER BED DOMAIN-CONTAINING PROTEIN 39"/>
    <property type="match status" value="1"/>
</dbReference>
<evidence type="ECO:0000256" key="5">
    <source>
        <dbReference type="ARBA" id="ARBA00023242"/>
    </source>
</evidence>
<keyword evidence="3" id="KW-0863">Zinc-finger</keyword>
<feature type="non-terminal residue" evidence="6">
    <location>
        <position position="1"/>
    </location>
</feature>
<evidence type="ECO:0000256" key="1">
    <source>
        <dbReference type="ARBA" id="ARBA00004123"/>
    </source>
</evidence>
<dbReference type="InterPro" id="IPR052035">
    <property type="entry name" value="ZnF_BED_domain_contain"/>
</dbReference>
<dbReference type="PANTHER" id="PTHR46481">
    <property type="entry name" value="ZINC FINGER BED DOMAIN-CONTAINING PROTEIN 4"/>
    <property type="match status" value="1"/>
</dbReference>
<keyword evidence="7" id="KW-1185">Reference proteome</keyword>
<evidence type="ECO:0000313" key="7">
    <source>
        <dbReference type="Proteomes" id="UP001163846"/>
    </source>
</evidence>
<feature type="non-terminal residue" evidence="6">
    <location>
        <position position="100"/>
    </location>
</feature>
<dbReference type="AlphaFoldDB" id="A0AA38U7D8"/>
<dbReference type="EMBL" id="MU806641">
    <property type="protein sequence ID" value="KAJ3833742.1"/>
    <property type="molecule type" value="Genomic_DNA"/>
</dbReference>
<evidence type="ECO:0000256" key="3">
    <source>
        <dbReference type="ARBA" id="ARBA00022771"/>
    </source>
</evidence>
<reference evidence="6" key="1">
    <citation type="submission" date="2022-08" db="EMBL/GenBank/DDBJ databases">
        <authorList>
            <consortium name="DOE Joint Genome Institute"/>
            <person name="Min B."/>
            <person name="Riley R."/>
            <person name="Sierra-Patev S."/>
            <person name="Naranjo-Ortiz M."/>
            <person name="Looney B."/>
            <person name="Konkel Z."/>
            <person name="Slot J.C."/>
            <person name="Sakamoto Y."/>
            <person name="Steenwyk J.L."/>
            <person name="Rokas A."/>
            <person name="Carro J."/>
            <person name="Camarero S."/>
            <person name="Ferreira P."/>
            <person name="Molpeceres G."/>
            <person name="Ruiz-Duenas F.J."/>
            <person name="Serrano A."/>
            <person name="Henrissat B."/>
            <person name="Drula E."/>
            <person name="Hughes K.W."/>
            <person name="Mata J.L."/>
            <person name="Ishikawa N.K."/>
            <person name="Vargas-Isla R."/>
            <person name="Ushijima S."/>
            <person name="Smith C.A."/>
            <person name="Ahrendt S."/>
            <person name="Andreopoulos W."/>
            <person name="He G."/>
            <person name="Labutti K."/>
            <person name="Lipzen A."/>
            <person name="Ng V."/>
            <person name="Sandor L."/>
            <person name="Barry K."/>
            <person name="Martinez A.T."/>
            <person name="Xiao Y."/>
            <person name="Gibbons J.G."/>
            <person name="Terashima K."/>
            <person name="Hibbett D.S."/>
            <person name="Grigoriev I.V."/>
        </authorList>
    </citation>
    <scope>NUCLEOTIDE SEQUENCE</scope>
    <source>
        <strain evidence="6">TFB9207</strain>
    </source>
</reference>
<name>A0AA38U7D8_9AGAR</name>
<evidence type="ECO:0000256" key="2">
    <source>
        <dbReference type="ARBA" id="ARBA00022723"/>
    </source>
</evidence>
<dbReference type="GO" id="GO:0005634">
    <property type="term" value="C:nucleus"/>
    <property type="evidence" value="ECO:0007669"/>
    <property type="project" value="UniProtKB-SubCell"/>
</dbReference>
<comment type="subcellular location">
    <subcellularLocation>
        <location evidence="1">Nucleus</location>
    </subcellularLocation>
</comment>
<dbReference type="GO" id="GO:0008270">
    <property type="term" value="F:zinc ion binding"/>
    <property type="evidence" value="ECO:0007669"/>
    <property type="project" value="UniProtKB-KW"/>
</dbReference>
<keyword evidence="5" id="KW-0539">Nucleus</keyword>
<organism evidence="6 7">
    <name type="scientific">Lentinula raphanica</name>
    <dbReference type="NCBI Taxonomy" id="153919"/>
    <lineage>
        <taxon>Eukaryota</taxon>
        <taxon>Fungi</taxon>
        <taxon>Dikarya</taxon>
        <taxon>Basidiomycota</taxon>
        <taxon>Agaricomycotina</taxon>
        <taxon>Agaricomycetes</taxon>
        <taxon>Agaricomycetidae</taxon>
        <taxon>Agaricales</taxon>
        <taxon>Marasmiineae</taxon>
        <taxon>Omphalotaceae</taxon>
        <taxon>Lentinula</taxon>
    </lineage>
</organism>
<keyword evidence="4" id="KW-0862">Zinc</keyword>
<dbReference type="Proteomes" id="UP001163846">
    <property type="component" value="Unassembled WGS sequence"/>
</dbReference>
<protein>
    <submittedName>
        <fullName evidence="6">Uncharacterized protein</fullName>
    </submittedName>
</protein>
<evidence type="ECO:0000256" key="4">
    <source>
        <dbReference type="ARBA" id="ARBA00022833"/>
    </source>
</evidence>
<evidence type="ECO:0000313" key="6">
    <source>
        <dbReference type="EMBL" id="KAJ3833742.1"/>
    </source>
</evidence>
<keyword evidence="2" id="KW-0479">Metal-binding</keyword>